<dbReference type="Proteomes" id="UP000887561">
    <property type="component" value="Unplaced"/>
</dbReference>
<name>A0A915LJZ2_MELJA</name>
<dbReference type="Gene3D" id="2.160.20.10">
    <property type="entry name" value="Single-stranded right-handed beta-helix, Pectin lyase-like"/>
    <property type="match status" value="2"/>
</dbReference>
<evidence type="ECO:0000256" key="1">
    <source>
        <dbReference type="SAM" id="Phobius"/>
    </source>
</evidence>
<evidence type="ECO:0000313" key="3">
    <source>
        <dbReference type="WBParaSite" id="scaffold11805_cov225.g15896"/>
    </source>
</evidence>
<accession>A0A915LJZ2</accession>
<dbReference type="AlphaFoldDB" id="A0A915LJZ2"/>
<dbReference type="PANTHER" id="PTHR23021">
    <property type="entry name" value="SERPENTINE RECEPTOR, CLASS T"/>
    <property type="match status" value="1"/>
</dbReference>
<organism evidence="2 3">
    <name type="scientific">Meloidogyne javanica</name>
    <name type="common">Root-knot nematode worm</name>
    <dbReference type="NCBI Taxonomy" id="6303"/>
    <lineage>
        <taxon>Eukaryota</taxon>
        <taxon>Metazoa</taxon>
        <taxon>Ecdysozoa</taxon>
        <taxon>Nematoda</taxon>
        <taxon>Chromadorea</taxon>
        <taxon>Rhabditida</taxon>
        <taxon>Tylenchina</taxon>
        <taxon>Tylenchomorpha</taxon>
        <taxon>Tylenchoidea</taxon>
        <taxon>Meloidogynidae</taxon>
        <taxon>Meloidogyninae</taxon>
        <taxon>Meloidogyne</taxon>
        <taxon>Meloidogyne incognita group</taxon>
    </lineage>
</organism>
<protein>
    <submittedName>
        <fullName evidence="3">Uncharacterized protein</fullName>
    </submittedName>
</protein>
<dbReference type="Pfam" id="PF10321">
    <property type="entry name" value="7TM_GPCR_Srt"/>
    <property type="match status" value="1"/>
</dbReference>
<evidence type="ECO:0000313" key="2">
    <source>
        <dbReference type="Proteomes" id="UP000887561"/>
    </source>
</evidence>
<keyword evidence="2" id="KW-1185">Reference proteome</keyword>
<feature type="transmembrane region" description="Helical" evidence="1">
    <location>
        <begin position="296"/>
        <end position="314"/>
    </location>
</feature>
<dbReference type="WBParaSite" id="scaffold11805_cov225.g15896">
    <property type="protein sequence ID" value="scaffold11805_cov225.g15896"/>
    <property type="gene ID" value="scaffold11805_cov225.g15896"/>
</dbReference>
<dbReference type="InterPro" id="IPR011050">
    <property type="entry name" value="Pectin_lyase_fold/virulence"/>
</dbReference>
<sequence>MTFEIVNGTILRGSSNFADYPLVNNVVAALLYGINNLTNVRIVGLGTIDGQGWQRSSSDTIDELGNHLAYYENSYFSTWNKTGILARSQMEAAINRSNGNMSNSDLVNAYASVRSSLITFYYATNIFIGYIRLINPAFHGIRFLLGKNVDNVAFLTENGMRVKSTAQTGGGCKNFYFRDTAMREIGTKNIIEINGHLFNRSNVIYQSGSQCAFVLSMTYNLGSTNWIRAKIPSHFLDINVKSVTVDNGNTATGGPMISVTGYSGQDTSLGYPETFSKNVVLYIPCMFSFWKHIDNACYKFLFYIGITDLLILWICGFETAIFGMTGVVFCSSPLLVYISGNLGNAIWAAETVAEATLAFNRYKVTHIHGVTVLAKNTKNRIGATNNSRMLTNTNQSRTITKQTNNLPNTISGN</sequence>
<dbReference type="SUPFAM" id="SSF51126">
    <property type="entry name" value="Pectin lyase-like"/>
    <property type="match status" value="1"/>
</dbReference>
<keyword evidence="1" id="KW-0812">Transmembrane</keyword>
<reference evidence="3" key="1">
    <citation type="submission" date="2022-11" db="UniProtKB">
        <authorList>
            <consortium name="WormBaseParasite"/>
        </authorList>
    </citation>
    <scope>IDENTIFICATION</scope>
</reference>
<dbReference type="InterPro" id="IPR019425">
    <property type="entry name" value="7TM_GPCR_serpentine_rcpt_Srt"/>
</dbReference>
<dbReference type="InterPro" id="IPR012334">
    <property type="entry name" value="Pectin_lyas_fold"/>
</dbReference>
<keyword evidence="1" id="KW-1133">Transmembrane helix</keyword>
<dbReference type="PANTHER" id="PTHR23021:SF11">
    <property type="entry name" value="SERPENTINE RECEPTOR, CLASS T"/>
    <property type="match status" value="1"/>
</dbReference>
<proteinExistence type="predicted"/>
<keyword evidence="1" id="KW-0472">Membrane</keyword>